<reference evidence="4 5" key="1">
    <citation type="submission" date="2013-08" db="EMBL/GenBank/DDBJ databases">
        <title>Intrasporangium oryzae NRRL B-24470.</title>
        <authorList>
            <person name="Liu H."/>
            <person name="Wang G."/>
        </authorList>
    </citation>
    <scope>NUCLEOTIDE SEQUENCE [LARGE SCALE GENOMIC DNA]</scope>
    <source>
        <strain evidence="4 5">NRRL B-24470</strain>
    </source>
</reference>
<keyword evidence="2" id="KW-0812">Transmembrane</keyword>
<sequence>MSGHAPPPAPERGPSVARWLESQRKRLWAHLADAAARRTTSEAPAPEPISAQPPAAVLDLLRKLGIAMSRAGDPADRVTQILEQVATVYAATGVTFFVVPTGVFVRIDTGNTSTMDFEAGTSAPLRLDQVDALYRLIDDIRHAALDVEGAHRRLHDLLTSPPRFGALVAILGSGILTVGLGLMLNPTLTALPVYLVLGLLVGGMRWWADREATLSLVLPVATAFAVTWLVFEWVAELIDVAPLDIVVPALVTFLPGAALTMATVELSTGDMLAGSSRLVYGLERLLLLTFGIAMGAQVAGPISGSGSPAAHALGLWAPWVGVLVFGLGQYLASSAPRGTLAWLLLVLYTAYAVQAGTGRLLGSLGGSFVSAAVILPLCYLIQSRRSGPPVPVTFLPTFWLLVPGALGLQGVAQLVGADEAAGLTDFLNALMSIVAIAVGVLVGAGVSERVGRITSTWRGI</sequence>
<dbReference type="RefSeq" id="WP_084327889.1">
    <property type="nucleotide sequence ID" value="NZ_AWSA01000004.1"/>
</dbReference>
<evidence type="ECO:0000256" key="2">
    <source>
        <dbReference type="SAM" id="Phobius"/>
    </source>
</evidence>
<feature type="transmembrane region" description="Helical" evidence="2">
    <location>
        <begin position="363"/>
        <end position="381"/>
    </location>
</feature>
<dbReference type="PANTHER" id="PTHR31082:SF4">
    <property type="entry name" value="PHEROMONE-REGULATED MEMBRANE PROTEIN 10"/>
    <property type="match status" value="1"/>
</dbReference>
<keyword evidence="5" id="KW-1185">Reference proteome</keyword>
<dbReference type="Pfam" id="PF06738">
    <property type="entry name" value="ThrE"/>
    <property type="match status" value="1"/>
</dbReference>
<organism evidence="4 5">
    <name type="scientific">Intrasporangium oryzae NRRL B-24470</name>
    <dbReference type="NCBI Taxonomy" id="1386089"/>
    <lineage>
        <taxon>Bacteria</taxon>
        <taxon>Bacillati</taxon>
        <taxon>Actinomycetota</taxon>
        <taxon>Actinomycetes</taxon>
        <taxon>Micrococcales</taxon>
        <taxon>Intrasporangiaceae</taxon>
        <taxon>Intrasporangium</taxon>
    </lineage>
</organism>
<dbReference type="Proteomes" id="UP000019489">
    <property type="component" value="Unassembled WGS sequence"/>
</dbReference>
<dbReference type="GO" id="GO:0022857">
    <property type="term" value="F:transmembrane transporter activity"/>
    <property type="evidence" value="ECO:0007669"/>
    <property type="project" value="InterPro"/>
</dbReference>
<dbReference type="STRING" id="1386089.N865_01845"/>
<feature type="transmembrane region" description="Helical" evidence="2">
    <location>
        <begin position="245"/>
        <end position="264"/>
    </location>
</feature>
<comment type="caution">
    <text evidence="4">The sequence shown here is derived from an EMBL/GenBank/DDBJ whole genome shotgun (WGS) entry which is preliminary data.</text>
</comment>
<name>W9GD75_9MICO</name>
<evidence type="ECO:0000313" key="5">
    <source>
        <dbReference type="Proteomes" id="UP000019489"/>
    </source>
</evidence>
<feature type="transmembrane region" description="Helical" evidence="2">
    <location>
        <begin position="164"/>
        <end position="184"/>
    </location>
</feature>
<dbReference type="InterPro" id="IPR010619">
    <property type="entry name" value="ThrE-like_N"/>
</dbReference>
<feature type="transmembrane region" description="Helical" evidence="2">
    <location>
        <begin position="393"/>
        <end position="414"/>
    </location>
</feature>
<accession>W9GD75</accession>
<keyword evidence="2" id="KW-0472">Membrane</keyword>
<feature type="transmembrane region" description="Helical" evidence="2">
    <location>
        <begin position="285"/>
        <end position="303"/>
    </location>
</feature>
<feature type="transmembrane region" description="Helical" evidence="2">
    <location>
        <begin position="426"/>
        <end position="446"/>
    </location>
</feature>
<feature type="domain" description="Threonine/serine exporter-like N-terminal" evidence="3">
    <location>
        <begin position="60"/>
        <end position="298"/>
    </location>
</feature>
<evidence type="ECO:0000259" key="3">
    <source>
        <dbReference type="Pfam" id="PF06738"/>
    </source>
</evidence>
<feature type="transmembrane region" description="Helical" evidence="2">
    <location>
        <begin position="190"/>
        <end position="207"/>
    </location>
</feature>
<dbReference type="InterPro" id="IPR051361">
    <property type="entry name" value="ThrE/Ser_Exporter"/>
</dbReference>
<dbReference type="eggNOG" id="COG2966">
    <property type="taxonomic scope" value="Bacteria"/>
</dbReference>
<proteinExistence type="inferred from homology"/>
<evidence type="ECO:0000313" key="4">
    <source>
        <dbReference type="EMBL" id="EWT03177.1"/>
    </source>
</evidence>
<evidence type="ECO:0000256" key="1">
    <source>
        <dbReference type="ARBA" id="ARBA00034125"/>
    </source>
</evidence>
<keyword evidence="2" id="KW-1133">Transmembrane helix</keyword>
<feature type="transmembrane region" description="Helical" evidence="2">
    <location>
        <begin position="214"/>
        <end position="233"/>
    </location>
</feature>
<gene>
    <name evidence="4" type="ORF">N865_01845</name>
</gene>
<feature type="transmembrane region" description="Helical" evidence="2">
    <location>
        <begin position="340"/>
        <end position="357"/>
    </location>
</feature>
<dbReference type="PANTHER" id="PTHR31082">
    <property type="entry name" value="PHEROMONE-REGULATED MEMBRANE PROTEIN 10"/>
    <property type="match status" value="1"/>
</dbReference>
<feature type="transmembrane region" description="Helical" evidence="2">
    <location>
        <begin position="309"/>
        <end position="328"/>
    </location>
</feature>
<dbReference type="AlphaFoldDB" id="W9GD75"/>
<dbReference type="EMBL" id="AWSA01000004">
    <property type="protein sequence ID" value="EWT03177.1"/>
    <property type="molecule type" value="Genomic_DNA"/>
</dbReference>
<dbReference type="PATRIC" id="fig|1386089.3.peg.561"/>
<comment type="similarity">
    <text evidence="1">Belongs to the ThrE exporter (TC 2.A.79) family.</text>
</comment>
<protein>
    <recommendedName>
        <fullName evidence="3">Threonine/serine exporter-like N-terminal domain-containing protein</fullName>
    </recommendedName>
</protein>